<evidence type="ECO:0008006" key="4">
    <source>
        <dbReference type="Google" id="ProtNLM"/>
    </source>
</evidence>
<comment type="caution">
    <text evidence="2">The sequence shown here is derived from an EMBL/GenBank/DDBJ whole genome shotgun (WGS) entry which is preliminary data.</text>
</comment>
<sequence>MPLHAGLEGVSMLMAVTCGQARQCSSSIGNTGISMKSVLPKEWMEGRSGADVPKPAQQKKTEKTPVSKITETRDKLTIRIPARPQTDVADNVQSAEKSMSMPTATNTSGDAPVASSSQSKGSPPHTTLHDPSLINLLHKAPSRIDILSAIHNQYHKDPLFRTIISSPKEHRNFRLDDGLLLINIQGLEQLCILNITINKHSIYEILISEAHSLLAHLGVKRTCDYLRDQVW</sequence>
<gene>
    <name evidence="2" type="ORF">NP233_g10470</name>
</gene>
<proteinExistence type="predicted"/>
<evidence type="ECO:0000313" key="3">
    <source>
        <dbReference type="Proteomes" id="UP001213000"/>
    </source>
</evidence>
<dbReference type="Proteomes" id="UP001213000">
    <property type="component" value="Unassembled WGS sequence"/>
</dbReference>
<dbReference type="AlphaFoldDB" id="A0AAD5YLA2"/>
<evidence type="ECO:0000256" key="1">
    <source>
        <dbReference type="SAM" id="MobiDB-lite"/>
    </source>
</evidence>
<organism evidence="2 3">
    <name type="scientific">Leucocoprinus birnbaumii</name>
    <dbReference type="NCBI Taxonomy" id="56174"/>
    <lineage>
        <taxon>Eukaryota</taxon>
        <taxon>Fungi</taxon>
        <taxon>Dikarya</taxon>
        <taxon>Basidiomycota</taxon>
        <taxon>Agaricomycotina</taxon>
        <taxon>Agaricomycetes</taxon>
        <taxon>Agaricomycetidae</taxon>
        <taxon>Agaricales</taxon>
        <taxon>Agaricineae</taxon>
        <taxon>Agaricaceae</taxon>
        <taxon>Leucocoprinus</taxon>
    </lineage>
</organism>
<feature type="region of interest" description="Disordered" evidence="1">
    <location>
        <begin position="45"/>
        <end position="131"/>
    </location>
</feature>
<name>A0AAD5YLA2_9AGAR</name>
<accession>A0AAD5YLA2</accession>
<dbReference type="EMBL" id="JANIEX010001072">
    <property type="protein sequence ID" value="KAJ3561001.1"/>
    <property type="molecule type" value="Genomic_DNA"/>
</dbReference>
<feature type="compositionally biased region" description="Basic and acidic residues" evidence="1">
    <location>
        <begin position="59"/>
        <end position="77"/>
    </location>
</feature>
<reference evidence="2" key="1">
    <citation type="submission" date="2022-07" db="EMBL/GenBank/DDBJ databases">
        <title>Genome Sequence of Leucocoprinus birnbaumii.</title>
        <authorList>
            <person name="Buettner E."/>
        </authorList>
    </citation>
    <scope>NUCLEOTIDE SEQUENCE</scope>
    <source>
        <strain evidence="2">VT141</strain>
    </source>
</reference>
<dbReference type="Gene3D" id="1.10.340.70">
    <property type="match status" value="1"/>
</dbReference>
<evidence type="ECO:0000313" key="2">
    <source>
        <dbReference type="EMBL" id="KAJ3561001.1"/>
    </source>
</evidence>
<protein>
    <recommendedName>
        <fullName evidence="4">Integrase zinc-binding domain-containing protein</fullName>
    </recommendedName>
</protein>
<feature type="compositionally biased region" description="Polar residues" evidence="1">
    <location>
        <begin position="91"/>
        <end position="125"/>
    </location>
</feature>
<keyword evidence="3" id="KW-1185">Reference proteome</keyword>